<feature type="chain" id="PRO_5046580742" description="Secreted protein" evidence="1">
    <location>
        <begin position="30"/>
        <end position="138"/>
    </location>
</feature>
<organism evidence="2 3">
    <name type="scientific">Paractinoplanes lichenicola</name>
    <dbReference type="NCBI Taxonomy" id="2802976"/>
    <lineage>
        <taxon>Bacteria</taxon>
        <taxon>Bacillati</taxon>
        <taxon>Actinomycetota</taxon>
        <taxon>Actinomycetes</taxon>
        <taxon>Micromonosporales</taxon>
        <taxon>Micromonosporaceae</taxon>
        <taxon>Paractinoplanes</taxon>
    </lineage>
</organism>
<dbReference type="EMBL" id="JAENHO010000013">
    <property type="protein sequence ID" value="MBL7260254.1"/>
    <property type="molecule type" value="Genomic_DNA"/>
</dbReference>
<dbReference type="PROSITE" id="PS51257">
    <property type="entry name" value="PROKAR_LIPOPROTEIN"/>
    <property type="match status" value="1"/>
</dbReference>
<name>A0ABS1W0J0_9ACTN</name>
<protein>
    <recommendedName>
        <fullName evidence="4">Secreted protein</fullName>
    </recommendedName>
</protein>
<keyword evidence="3" id="KW-1185">Reference proteome</keyword>
<accession>A0ABS1W0J0</accession>
<sequence>MAPIKPSGVFALTVACAAAVFTPAVPVSAASASAPAEAIVLERTGGFAGKRDTFVVDRSTADGRGPLRVAGSTEFKSLRASYRPRNSCCDRYSYRVTVSYRHGRVKTVTAVQGASAPRILWRTIDEVQHVGRQNPDAH</sequence>
<evidence type="ECO:0008006" key="4">
    <source>
        <dbReference type="Google" id="ProtNLM"/>
    </source>
</evidence>
<evidence type="ECO:0000313" key="2">
    <source>
        <dbReference type="EMBL" id="MBL7260254.1"/>
    </source>
</evidence>
<gene>
    <name evidence="2" type="ORF">JKJ07_38735</name>
</gene>
<dbReference type="Proteomes" id="UP000598996">
    <property type="component" value="Unassembled WGS sequence"/>
</dbReference>
<keyword evidence="1" id="KW-0732">Signal</keyword>
<proteinExistence type="predicted"/>
<evidence type="ECO:0000256" key="1">
    <source>
        <dbReference type="SAM" id="SignalP"/>
    </source>
</evidence>
<reference evidence="2 3" key="1">
    <citation type="submission" date="2021-01" db="EMBL/GenBank/DDBJ databases">
        <title>Actinoplanes sp. nov. LDG1-01 isolated from lichen.</title>
        <authorList>
            <person name="Saeng-In P."/>
            <person name="Phongsopitanun W."/>
            <person name="Kanchanasin P."/>
            <person name="Yuki M."/>
            <person name="Kudo T."/>
            <person name="Ohkuma M."/>
            <person name="Tanasupawat S."/>
        </authorList>
    </citation>
    <scope>NUCLEOTIDE SEQUENCE [LARGE SCALE GENOMIC DNA]</scope>
    <source>
        <strain evidence="2 3">LDG1-01</strain>
    </source>
</reference>
<comment type="caution">
    <text evidence="2">The sequence shown here is derived from an EMBL/GenBank/DDBJ whole genome shotgun (WGS) entry which is preliminary data.</text>
</comment>
<dbReference type="RefSeq" id="WP_202996976.1">
    <property type="nucleotide sequence ID" value="NZ_JAENHO010000013.1"/>
</dbReference>
<evidence type="ECO:0000313" key="3">
    <source>
        <dbReference type="Proteomes" id="UP000598996"/>
    </source>
</evidence>
<feature type="signal peptide" evidence="1">
    <location>
        <begin position="1"/>
        <end position="29"/>
    </location>
</feature>